<evidence type="ECO:0000313" key="2">
    <source>
        <dbReference type="Proteomes" id="UP001152484"/>
    </source>
</evidence>
<name>A0A9P0Z4Y6_CUSEU</name>
<proteinExistence type="predicted"/>
<organism evidence="1 2">
    <name type="scientific">Cuscuta europaea</name>
    <name type="common">European dodder</name>
    <dbReference type="NCBI Taxonomy" id="41803"/>
    <lineage>
        <taxon>Eukaryota</taxon>
        <taxon>Viridiplantae</taxon>
        <taxon>Streptophyta</taxon>
        <taxon>Embryophyta</taxon>
        <taxon>Tracheophyta</taxon>
        <taxon>Spermatophyta</taxon>
        <taxon>Magnoliopsida</taxon>
        <taxon>eudicotyledons</taxon>
        <taxon>Gunneridae</taxon>
        <taxon>Pentapetalae</taxon>
        <taxon>asterids</taxon>
        <taxon>lamiids</taxon>
        <taxon>Solanales</taxon>
        <taxon>Convolvulaceae</taxon>
        <taxon>Cuscuteae</taxon>
        <taxon>Cuscuta</taxon>
        <taxon>Cuscuta subgen. Cuscuta</taxon>
    </lineage>
</organism>
<comment type="caution">
    <text evidence="1">The sequence shown here is derived from an EMBL/GenBank/DDBJ whole genome shotgun (WGS) entry which is preliminary data.</text>
</comment>
<evidence type="ECO:0008006" key="3">
    <source>
        <dbReference type="Google" id="ProtNLM"/>
    </source>
</evidence>
<reference evidence="1" key="1">
    <citation type="submission" date="2022-07" db="EMBL/GenBank/DDBJ databases">
        <authorList>
            <person name="Macas J."/>
            <person name="Novak P."/>
            <person name="Neumann P."/>
        </authorList>
    </citation>
    <scope>NUCLEOTIDE SEQUENCE</scope>
</reference>
<gene>
    <name evidence="1" type="ORF">CEURO_LOCUS9839</name>
</gene>
<keyword evidence="2" id="KW-1185">Reference proteome</keyword>
<accession>A0A9P0Z4Y6</accession>
<sequence length="104" mass="11838">MGIHHPQAVPLYCDSQSTLHIVRNPVFHERTKHIEVDCHFVRDAIQDGLISPNYVPTTIQLVTYLSGIGQHKVSFSSSQVEHFKSACFNLRGYSGIFFFFLICL</sequence>
<dbReference type="CDD" id="cd09272">
    <property type="entry name" value="RNase_HI_RT_Ty1"/>
    <property type="match status" value="1"/>
</dbReference>
<dbReference type="Proteomes" id="UP001152484">
    <property type="component" value="Unassembled WGS sequence"/>
</dbReference>
<dbReference type="OrthoDB" id="1742686at2759"/>
<protein>
    <recommendedName>
        <fullName evidence="3">Copia protein</fullName>
    </recommendedName>
</protein>
<dbReference type="AlphaFoldDB" id="A0A9P0Z4Y6"/>
<dbReference type="EMBL" id="CAMAPE010000019">
    <property type="protein sequence ID" value="CAH9086924.1"/>
    <property type="molecule type" value="Genomic_DNA"/>
</dbReference>
<evidence type="ECO:0000313" key="1">
    <source>
        <dbReference type="EMBL" id="CAH9086924.1"/>
    </source>
</evidence>